<dbReference type="PANTHER" id="PTHR34989:SF1">
    <property type="entry name" value="PROTEIN HDED"/>
    <property type="match status" value="1"/>
</dbReference>
<feature type="transmembrane region" description="Helical" evidence="1">
    <location>
        <begin position="81"/>
        <end position="102"/>
    </location>
</feature>
<feature type="transmembrane region" description="Helical" evidence="1">
    <location>
        <begin position="20"/>
        <end position="41"/>
    </location>
</feature>
<feature type="transmembrane region" description="Helical" evidence="1">
    <location>
        <begin position="109"/>
        <end position="130"/>
    </location>
</feature>
<dbReference type="OrthoDB" id="5567321at2"/>
<organism evidence="2 3">
    <name type="scientific">Methylomonas methanica (strain DSM 25384 / MC09)</name>
    <dbReference type="NCBI Taxonomy" id="857087"/>
    <lineage>
        <taxon>Bacteria</taxon>
        <taxon>Pseudomonadati</taxon>
        <taxon>Pseudomonadota</taxon>
        <taxon>Gammaproteobacteria</taxon>
        <taxon>Methylococcales</taxon>
        <taxon>Methylococcaceae</taxon>
        <taxon>Methylomonas</taxon>
    </lineage>
</organism>
<dbReference type="eggNOG" id="COG3247">
    <property type="taxonomic scope" value="Bacteria"/>
</dbReference>
<dbReference type="EMBL" id="CP002738">
    <property type="protein sequence ID" value="AEG02726.1"/>
    <property type="molecule type" value="Genomic_DNA"/>
</dbReference>
<gene>
    <name evidence="2" type="ordered locus">Metme_4379</name>
</gene>
<keyword evidence="1" id="KW-0812">Transmembrane</keyword>
<dbReference type="STRING" id="857087.Metme_4379"/>
<reference key="2">
    <citation type="submission" date="2011-05" db="EMBL/GenBank/DDBJ databases">
        <title>Complete genome sequence of the aerobic marine methanotroph Methylomonas methanica MC09.</title>
        <authorList>
            <person name="Boden R."/>
            <person name="Cunliffe M."/>
            <person name="Scanlan J."/>
            <person name="Moussard H."/>
            <person name="Kits K.D."/>
            <person name="Klotz M."/>
            <person name="Jetten M."/>
            <person name="Vuilleumier S."/>
            <person name="Han J."/>
            <person name="Peters L."/>
            <person name="Mikhailova N."/>
            <person name="Teshima H."/>
            <person name="Tapia R."/>
            <person name="Kyrpides N."/>
            <person name="Ivanova N."/>
            <person name="Pagani I."/>
            <person name="Cheng J.-F."/>
            <person name="Goodwin L."/>
            <person name="Han C."/>
            <person name="Hauser L."/>
            <person name="Land M."/>
            <person name="Lapidus A."/>
            <person name="Lucas S."/>
            <person name="Pitluck S."/>
            <person name="Woyke T."/>
            <person name="Stein L.Y."/>
            <person name="Murrell C."/>
        </authorList>
    </citation>
    <scope>NUCLEOTIDE SEQUENCE</scope>
    <source>
        <strain>MC09</strain>
    </source>
</reference>
<dbReference type="KEGG" id="mmt:Metme_4379"/>
<evidence type="ECO:0000313" key="3">
    <source>
        <dbReference type="Proteomes" id="UP000008888"/>
    </source>
</evidence>
<name>G0A3V4_METMM</name>
<dbReference type="HOGENOM" id="CLU_1382708_0_0_6"/>
<sequence length="198" mass="22466">MSQIEGYTDFDHFLPQRNTLFVRGLVLTVSGGLLTLFSLLIPDVRIMFQDSSWLPMVAIVILASGAFSSLDALFWRRTKEFYTNLQIAVLDSIVGIVLLTELSKSADKLIMLAAAYLMIKGLFRVFAGYAVHFSHFNVATFGGMLSVFLGILLWQEWPLSSMWFICFCLSVDIFTRGWALTRFGVWLKLQYKLKNQAP</sequence>
<feature type="transmembrane region" description="Helical" evidence="1">
    <location>
        <begin position="53"/>
        <end position="75"/>
    </location>
</feature>
<reference evidence="3" key="3">
    <citation type="submission" date="2011-05" db="EMBL/GenBank/DDBJ databases">
        <title>Complete sequence of Methylomonas methanica MC09.</title>
        <authorList>
            <consortium name="US DOE Joint Genome Institute"/>
            <person name="Lucas S."/>
            <person name="Han J."/>
            <person name="Lapidus A."/>
            <person name="Cheng J.-F."/>
            <person name="Goodwin L."/>
            <person name="Pitluck S."/>
            <person name="Peters L."/>
            <person name="Mikhailova N."/>
            <person name="Teshima H."/>
            <person name="Han C."/>
            <person name="Tapia R."/>
            <person name="Land M."/>
            <person name="Hauser L."/>
            <person name="Kyrpides N."/>
            <person name="Ivanova N."/>
            <person name="Pagani I."/>
            <person name="Stein L."/>
            <person name="Woyke T."/>
        </authorList>
    </citation>
    <scope>NUCLEOTIDE SEQUENCE [LARGE SCALE GENOMIC DNA]</scope>
    <source>
        <strain evidence="3">MC09</strain>
    </source>
</reference>
<feature type="transmembrane region" description="Helical" evidence="1">
    <location>
        <begin position="161"/>
        <end position="179"/>
    </location>
</feature>
<proteinExistence type="predicted"/>
<evidence type="ECO:0000313" key="2">
    <source>
        <dbReference type="EMBL" id="AEG02726.1"/>
    </source>
</evidence>
<feature type="transmembrane region" description="Helical" evidence="1">
    <location>
        <begin position="136"/>
        <end position="154"/>
    </location>
</feature>
<dbReference type="AlphaFoldDB" id="G0A3V4"/>
<keyword evidence="3" id="KW-1185">Reference proteome</keyword>
<dbReference type="GO" id="GO:0005886">
    <property type="term" value="C:plasma membrane"/>
    <property type="evidence" value="ECO:0007669"/>
    <property type="project" value="TreeGrafter"/>
</dbReference>
<keyword evidence="1" id="KW-1133">Transmembrane helix</keyword>
<reference evidence="2 3" key="1">
    <citation type="journal article" date="2011" name="J. Bacteriol.">
        <title>Complete Genome Sequence of the Aerobic Marine Methanotroph Methylomonas methanica MC09.</title>
        <authorList>
            <person name="Boden R."/>
            <person name="Cunliffe M."/>
            <person name="Scanlan J."/>
            <person name="Moussard H."/>
            <person name="Kits K.D."/>
            <person name="Klotz M.G."/>
            <person name="Jetten M.S."/>
            <person name="Vuilleumier S."/>
            <person name="Han J."/>
            <person name="Peters L."/>
            <person name="Mikhailova N."/>
            <person name="Teshima H."/>
            <person name="Tapia R."/>
            <person name="Kyrpides N."/>
            <person name="Ivanova N."/>
            <person name="Pagani I."/>
            <person name="Cheng J.F."/>
            <person name="Goodwin L."/>
            <person name="Han C."/>
            <person name="Hauser L."/>
            <person name="Land M.L."/>
            <person name="Lapidus A."/>
            <person name="Lucas S."/>
            <person name="Pitluck S."/>
            <person name="Woyke T."/>
            <person name="Stein L."/>
            <person name="Murrell J.C."/>
        </authorList>
    </citation>
    <scope>NUCLEOTIDE SEQUENCE [LARGE SCALE GENOMIC DNA]</scope>
    <source>
        <strain evidence="2 3">MC09</strain>
    </source>
</reference>
<dbReference type="PANTHER" id="PTHR34989">
    <property type="entry name" value="PROTEIN HDED"/>
    <property type="match status" value="1"/>
</dbReference>
<dbReference type="Proteomes" id="UP000008888">
    <property type="component" value="Chromosome"/>
</dbReference>
<keyword evidence="1" id="KW-0472">Membrane</keyword>
<accession>G0A3V4</accession>
<evidence type="ECO:0000256" key="1">
    <source>
        <dbReference type="SAM" id="Phobius"/>
    </source>
</evidence>
<protein>
    <submittedName>
        <fullName evidence="2">Uncharacterized protein</fullName>
    </submittedName>
</protein>
<dbReference type="RefSeq" id="WP_013820939.1">
    <property type="nucleotide sequence ID" value="NC_015572.1"/>
</dbReference>
<dbReference type="InterPro" id="IPR052712">
    <property type="entry name" value="Acid_resist_chaperone_HdeD"/>
</dbReference>